<comment type="caution">
    <text evidence="1">The sequence shown here is derived from an EMBL/GenBank/DDBJ whole genome shotgun (WGS) entry which is preliminary data.</text>
</comment>
<dbReference type="EMBL" id="CM042882">
    <property type="protein sequence ID" value="KAI4381128.1"/>
    <property type="molecule type" value="Genomic_DNA"/>
</dbReference>
<dbReference type="Proteomes" id="UP001057402">
    <property type="component" value="Chromosome 3"/>
</dbReference>
<gene>
    <name evidence="1" type="ORF">MLD38_007236</name>
</gene>
<reference evidence="2" key="1">
    <citation type="journal article" date="2023" name="Front. Plant Sci.">
        <title>Chromosomal-level genome assembly of Melastoma candidum provides insights into trichome evolution.</title>
        <authorList>
            <person name="Zhong Y."/>
            <person name="Wu W."/>
            <person name="Sun C."/>
            <person name="Zou P."/>
            <person name="Liu Y."/>
            <person name="Dai S."/>
            <person name="Zhou R."/>
        </authorList>
    </citation>
    <scope>NUCLEOTIDE SEQUENCE [LARGE SCALE GENOMIC DNA]</scope>
</reference>
<proteinExistence type="predicted"/>
<evidence type="ECO:0000313" key="1">
    <source>
        <dbReference type="EMBL" id="KAI4381128.1"/>
    </source>
</evidence>
<keyword evidence="2" id="KW-1185">Reference proteome</keyword>
<organism evidence="1 2">
    <name type="scientific">Melastoma candidum</name>
    <dbReference type="NCBI Taxonomy" id="119954"/>
    <lineage>
        <taxon>Eukaryota</taxon>
        <taxon>Viridiplantae</taxon>
        <taxon>Streptophyta</taxon>
        <taxon>Embryophyta</taxon>
        <taxon>Tracheophyta</taxon>
        <taxon>Spermatophyta</taxon>
        <taxon>Magnoliopsida</taxon>
        <taxon>eudicotyledons</taxon>
        <taxon>Gunneridae</taxon>
        <taxon>Pentapetalae</taxon>
        <taxon>rosids</taxon>
        <taxon>malvids</taxon>
        <taxon>Myrtales</taxon>
        <taxon>Melastomataceae</taxon>
        <taxon>Melastomatoideae</taxon>
        <taxon>Melastomateae</taxon>
        <taxon>Melastoma</taxon>
    </lineage>
</organism>
<sequence length="174" mass="19125">MGCCHSFPFLSSTHPNSTPCFKAIVRVVHLDGHVQHFPYPVTVAHLIGEAPRHVVCTPLQLLSSGFVPMKGDTLLQRGHVYFLLPYSALQADASPLDLSSLARKLLAKAKGPPPDRKKPQNVGGGQERWVGGGRSWKPLLETIREKSFNRRSESDLQEDRVPVPVNVSESGEDV</sequence>
<evidence type="ECO:0000313" key="2">
    <source>
        <dbReference type="Proteomes" id="UP001057402"/>
    </source>
</evidence>
<protein>
    <submittedName>
        <fullName evidence="1">Uncharacterized protein</fullName>
    </submittedName>
</protein>
<name>A0ACB9RRU1_9MYRT</name>
<accession>A0ACB9RRU1</accession>